<comment type="caution">
    <text evidence="2">The sequence shown here is derived from an EMBL/GenBank/DDBJ whole genome shotgun (WGS) entry which is preliminary data.</text>
</comment>
<evidence type="ECO:0000313" key="4">
    <source>
        <dbReference type="Proteomes" id="UP000663829"/>
    </source>
</evidence>
<dbReference type="SUPFAM" id="SSF56399">
    <property type="entry name" value="ADP-ribosylation"/>
    <property type="match status" value="1"/>
</dbReference>
<dbReference type="AlphaFoldDB" id="A0A814Q3L8"/>
<evidence type="ECO:0000259" key="1">
    <source>
        <dbReference type="Pfam" id="PF03496"/>
    </source>
</evidence>
<dbReference type="Proteomes" id="UP000663829">
    <property type="component" value="Unassembled WGS sequence"/>
</dbReference>
<organism evidence="2 4">
    <name type="scientific">Didymodactylos carnosus</name>
    <dbReference type="NCBI Taxonomy" id="1234261"/>
    <lineage>
        <taxon>Eukaryota</taxon>
        <taxon>Metazoa</taxon>
        <taxon>Spiralia</taxon>
        <taxon>Gnathifera</taxon>
        <taxon>Rotifera</taxon>
        <taxon>Eurotatoria</taxon>
        <taxon>Bdelloidea</taxon>
        <taxon>Philodinida</taxon>
        <taxon>Philodinidae</taxon>
        <taxon>Didymodactylos</taxon>
    </lineage>
</organism>
<name>A0A814Q3L8_9BILA</name>
<dbReference type="GO" id="GO:0005576">
    <property type="term" value="C:extracellular region"/>
    <property type="evidence" value="ECO:0007669"/>
    <property type="project" value="InterPro"/>
</dbReference>
<evidence type="ECO:0000313" key="3">
    <source>
        <dbReference type="EMBL" id="CAF3878048.1"/>
    </source>
</evidence>
<accession>A0A814Q3L8</accession>
<reference evidence="2" key="1">
    <citation type="submission" date="2021-02" db="EMBL/GenBank/DDBJ databases">
        <authorList>
            <person name="Nowell W R."/>
        </authorList>
    </citation>
    <scope>NUCLEOTIDE SEQUENCE</scope>
</reference>
<dbReference type="EMBL" id="CAJNOQ010005853">
    <property type="protein sequence ID" value="CAF1114018.1"/>
    <property type="molecule type" value="Genomic_DNA"/>
</dbReference>
<dbReference type="InterPro" id="IPR003540">
    <property type="entry name" value="ADP-ribosyltransferase"/>
</dbReference>
<dbReference type="EMBL" id="CAJOBC010005852">
    <property type="protein sequence ID" value="CAF3878048.1"/>
    <property type="molecule type" value="Genomic_DNA"/>
</dbReference>
<sequence>MIFSFRFFMNELSKQVTELYNPHRGQNLNDNNAHIIHVYHGQAIAKEELKQMQQGIGGFISINSFFSTSRSETKAKSFAKEAKITEHIRRILWRITIDCCLPTKTYADIERFSFYKTEKEILFIKDDFELKEVFAYMKKDIGDETSMVSLGNILVQMGEYDKAE</sequence>
<keyword evidence="4" id="KW-1185">Reference proteome</keyword>
<dbReference type="Gene3D" id="3.90.176.10">
    <property type="entry name" value="Toxin ADP-ribosyltransferase, Chain A, domain 1"/>
    <property type="match status" value="1"/>
</dbReference>
<dbReference type="Pfam" id="PF03496">
    <property type="entry name" value="ADPrib_exo_Tox"/>
    <property type="match status" value="1"/>
</dbReference>
<protein>
    <recommendedName>
        <fullName evidence="1">ADP ribosyltransferase domain-containing protein</fullName>
    </recommendedName>
</protein>
<feature type="domain" description="ADP ribosyltransferase" evidence="1">
    <location>
        <begin position="32"/>
        <end position="126"/>
    </location>
</feature>
<gene>
    <name evidence="2" type="ORF">GPM918_LOCUS19367</name>
    <name evidence="3" type="ORF">SRO942_LOCUS19362</name>
</gene>
<proteinExistence type="predicted"/>
<dbReference type="Proteomes" id="UP000681722">
    <property type="component" value="Unassembled WGS sequence"/>
</dbReference>
<evidence type="ECO:0000313" key="2">
    <source>
        <dbReference type="EMBL" id="CAF1114018.1"/>
    </source>
</evidence>